<proteinExistence type="predicted"/>
<dbReference type="EMBL" id="BAAAQM010000004">
    <property type="protein sequence ID" value="GAA1957111.1"/>
    <property type="molecule type" value="Genomic_DNA"/>
</dbReference>
<sequence>MGSQESRPAADAVARMQDAVATLARDPSTVARAQQVVADIEGRIAAGTLEFNPEVPIKLDELRAKIAQAREQLRLLAERVEARRRQTLATQEAARAELERVTREQEARRRQAQSETPVKVPIYLRALISPDSPYLGVEDFDDAYVYDTVIAAGNAELQAAGLLVRAYKESHTGYQGLFEWLQARLKGYTSLAQFNHFVDILKSPREDELLLRLRSLLDAVDRANRFKYSLFEQDAQVPGAVDSREGVVKETLERTTFELAAFLSDHASQFAHVTIDGMSLYEHLMQALQSGSCNNQYAEVVRRALQKQYRQVPPVFSIMYRLHVSGYFAASGDED</sequence>
<dbReference type="RefSeq" id="WP_344655847.1">
    <property type="nucleotide sequence ID" value="NZ_BAAAQM010000004.1"/>
</dbReference>
<comment type="caution">
    <text evidence="2">The sequence shown here is derived from an EMBL/GenBank/DDBJ whole genome shotgun (WGS) entry which is preliminary data.</text>
</comment>
<evidence type="ECO:0000313" key="3">
    <source>
        <dbReference type="Proteomes" id="UP001499854"/>
    </source>
</evidence>
<name>A0ABN2QRH7_9ACTN</name>
<dbReference type="Proteomes" id="UP001499854">
    <property type="component" value="Unassembled WGS sequence"/>
</dbReference>
<evidence type="ECO:0000256" key="1">
    <source>
        <dbReference type="SAM" id="Coils"/>
    </source>
</evidence>
<gene>
    <name evidence="2" type="ORF">GCM10009838_11340</name>
</gene>
<keyword evidence="1" id="KW-0175">Coiled coil</keyword>
<evidence type="ECO:0000313" key="2">
    <source>
        <dbReference type="EMBL" id="GAA1957111.1"/>
    </source>
</evidence>
<protein>
    <submittedName>
        <fullName evidence="2">Uncharacterized protein</fullName>
    </submittedName>
</protein>
<reference evidence="2 3" key="1">
    <citation type="journal article" date="2019" name="Int. J. Syst. Evol. Microbiol.">
        <title>The Global Catalogue of Microorganisms (GCM) 10K type strain sequencing project: providing services to taxonomists for standard genome sequencing and annotation.</title>
        <authorList>
            <consortium name="The Broad Institute Genomics Platform"/>
            <consortium name="The Broad Institute Genome Sequencing Center for Infectious Disease"/>
            <person name="Wu L."/>
            <person name="Ma J."/>
        </authorList>
    </citation>
    <scope>NUCLEOTIDE SEQUENCE [LARGE SCALE GENOMIC DNA]</scope>
    <source>
        <strain evidence="2 3">JCM 16013</strain>
    </source>
</reference>
<keyword evidence="3" id="KW-1185">Reference proteome</keyword>
<organism evidence="2 3">
    <name type="scientific">Catenulispora subtropica</name>
    <dbReference type="NCBI Taxonomy" id="450798"/>
    <lineage>
        <taxon>Bacteria</taxon>
        <taxon>Bacillati</taxon>
        <taxon>Actinomycetota</taxon>
        <taxon>Actinomycetes</taxon>
        <taxon>Catenulisporales</taxon>
        <taxon>Catenulisporaceae</taxon>
        <taxon>Catenulispora</taxon>
    </lineage>
</organism>
<accession>A0ABN2QRH7</accession>
<feature type="coiled-coil region" evidence="1">
    <location>
        <begin position="59"/>
        <end position="115"/>
    </location>
</feature>